<dbReference type="SUPFAM" id="SSF69118">
    <property type="entry name" value="AhpD-like"/>
    <property type="match status" value="1"/>
</dbReference>
<dbReference type="NCBIfam" id="TIGR00778">
    <property type="entry name" value="ahpD_dom"/>
    <property type="match status" value="1"/>
</dbReference>
<dbReference type="AlphaFoldDB" id="A0AAU9CTY0"/>
<proteinExistence type="predicted"/>
<organism evidence="2 3">
    <name type="scientific">Fulvitalea axinellae</name>
    <dbReference type="NCBI Taxonomy" id="1182444"/>
    <lineage>
        <taxon>Bacteria</taxon>
        <taxon>Pseudomonadati</taxon>
        <taxon>Bacteroidota</taxon>
        <taxon>Cytophagia</taxon>
        <taxon>Cytophagales</taxon>
        <taxon>Persicobacteraceae</taxon>
        <taxon>Fulvitalea</taxon>
    </lineage>
</organism>
<dbReference type="InterPro" id="IPR003779">
    <property type="entry name" value="CMD-like"/>
</dbReference>
<dbReference type="InterPro" id="IPR029032">
    <property type="entry name" value="AhpD-like"/>
</dbReference>
<sequence>MKEQRITSVEKANAQGETLELLNAVESKLGFIPNLVKVMANTPPVLKAYLSLSELAGEGNFSAAFREKLALVIAEANGCDYCLSAHTAISKMHKIDDSAILAARQAHSHDAKEEAGLAFAKNLTLNRGVVDEDEFQDLLDAGYTQAEALEIVFHVVFNTLTNYVNHIADTKIDFPVAAKL</sequence>
<evidence type="ECO:0000259" key="1">
    <source>
        <dbReference type="Pfam" id="PF02627"/>
    </source>
</evidence>
<evidence type="ECO:0000313" key="3">
    <source>
        <dbReference type="Proteomes" id="UP001348817"/>
    </source>
</evidence>
<feature type="domain" description="Carboxymuconolactone decarboxylase-like" evidence="1">
    <location>
        <begin position="43"/>
        <end position="120"/>
    </location>
</feature>
<dbReference type="PANTHER" id="PTHR35446:SF3">
    <property type="entry name" value="CMD DOMAIN-CONTAINING PROTEIN"/>
    <property type="match status" value="1"/>
</dbReference>
<dbReference type="EMBL" id="AP025314">
    <property type="protein sequence ID" value="BDD10517.1"/>
    <property type="molecule type" value="Genomic_DNA"/>
</dbReference>
<keyword evidence="3" id="KW-1185">Reference proteome</keyword>
<protein>
    <submittedName>
        <fullName evidence="2">Alkyl hydroperoxide reductase AhpD</fullName>
    </submittedName>
</protein>
<dbReference type="Pfam" id="PF02627">
    <property type="entry name" value="CMD"/>
    <property type="match status" value="1"/>
</dbReference>
<dbReference type="Gene3D" id="1.20.1290.10">
    <property type="entry name" value="AhpD-like"/>
    <property type="match status" value="1"/>
</dbReference>
<dbReference type="PANTHER" id="PTHR35446">
    <property type="entry name" value="SI:CH211-175M2.5"/>
    <property type="match status" value="1"/>
</dbReference>
<reference evidence="2 3" key="1">
    <citation type="submission" date="2021-12" db="EMBL/GenBank/DDBJ databases">
        <title>Genome sequencing of bacteria with rrn-lacking chromosome and rrn-plasmid.</title>
        <authorList>
            <person name="Anda M."/>
            <person name="Iwasaki W."/>
        </authorList>
    </citation>
    <scope>NUCLEOTIDE SEQUENCE [LARGE SCALE GENOMIC DNA]</scope>
    <source>
        <strain evidence="2 3">DSM 100852</strain>
    </source>
</reference>
<gene>
    <name evidence="2" type="primary">mip</name>
    <name evidence="2" type="ORF">FUAX_29490</name>
</gene>
<name>A0AAU9CTY0_9BACT</name>
<evidence type="ECO:0000313" key="2">
    <source>
        <dbReference type="EMBL" id="BDD10517.1"/>
    </source>
</evidence>
<accession>A0AAU9CTY0</accession>
<dbReference type="KEGG" id="fax:FUAX_29490"/>
<dbReference type="GO" id="GO:0051920">
    <property type="term" value="F:peroxiredoxin activity"/>
    <property type="evidence" value="ECO:0007669"/>
    <property type="project" value="InterPro"/>
</dbReference>
<dbReference type="RefSeq" id="WP_338392067.1">
    <property type="nucleotide sequence ID" value="NZ_AP025314.1"/>
</dbReference>
<dbReference type="InterPro" id="IPR004675">
    <property type="entry name" value="AhpD_core"/>
</dbReference>
<dbReference type="Proteomes" id="UP001348817">
    <property type="component" value="Chromosome"/>
</dbReference>